<feature type="compositionally biased region" description="Basic and acidic residues" evidence="1">
    <location>
        <begin position="743"/>
        <end position="753"/>
    </location>
</feature>
<dbReference type="EMBL" id="JAGRRH010000010">
    <property type="protein sequence ID" value="KAG7363423.1"/>
    <property type="molecule type" value="Genomic_DNA"/>
</dbReference>
<sequence>MPDFPGNDDGNIAAKQISPKGVGGSFAGDFLGGSEGVSSNIDATTFNINNPTTEDGLVVTNTLSSSCSITPHFQTTDTLGPPPPSSQPQGRTFPQTPSSICGSDRNFEACSFGPPRAPPSSTLSSTSVSSSFAQLAYRTFENYMNETRADQFPQLQMLDEVNLCSGYTAEGLARLGTKGWKPHYYLQGQQQPLEPVALRRHIHSTPLRHTPSIVDSDDEDEPPPIGLEILSRSRSTPLSTSKNSAFGTILRTNSHVLYDGVSLSNRPVNSGIQMSNGSAFSLPPYPIAKANSRSAERDVARPVIFNPIKSHEDESDIRKMEFFDGGEEMTSIEVTNLKHLSYKGSKPRKEQHPKKQNAASRAARFLADVRNLRISTNIAAGSDLQSGESRQKASHSGGRAQRPRGGRENPAKPPSVSSNDSLKTTSGAGSIADDTLSSKSSSGDSNCDAKRKGVAFAESVSNSMNKEQSEISALGSKLKEMKVNAETLTTLKPSDSPGSIPSPVYHSLQDFERKTDKVTDLVCIEVNTNDSADLVALRQPSNVSSPEPGEIASRTHTLNSHHSPDSTRYSSTTSSSGQTAQSSRSGYVTHLSVISETDREVANLNNFSAGGKMDVIELSLSTDKNLKFGDYVELVDSPSPVNISRDGASVQADRFFGTNGNGGAKRDRRSLSRLRTLPSLNKRSGSSAHSPTTVSSASVNTNSSSSSMGSEPPKIVSYFDRKQVSDLTSLHNRGESSSFPRAGLDDKERRDSSPSDQILVGDSDVVFEGAHAPKIGEARKPRPMWAGKGLHFGRKIRSLPPRSPYKGLRSSTTPPPTSGGSPAQMNLSPSSQLIENRRDPNSNFSTSSGSSTSTYCYTGYPVEPGSQEVVRLSPSLLISTSSYVMVPRGLSPIGGQAVLVGRGSPRTYEETNIEIFKTNSKDDSSSCNSSSYLPVIFSDKNGNSSR</sequence>
<comment type="caution">
    <text evidence="2">The sequence shown here is derived from an EMBL/GenBank/DDBJ whole genome shotgun (WGS) entry which is preliminary data.</text>
</comment>
<evidence type="ECO:0000256" key="1">
    <source>
        <dbReference type="SAM" id="MobiDB-lite"/>
    </source>
</evidence>
<feature type="compositionally biased region" description="Polar residues" evidence="1">
    <location>
        <begin position="728"/>
        <end position="739"/>
    </location>
</feature>
<feature type="region of interest" description="Disordered" evidence="1">
    <location>
        <begin position="728"/>
        <end position="828"/>
    </location>
</feature>
<evidence type="ECO:0000313" key="2">
    <source>
        <dbReference type="EMBL" id="KAG7363423.1"/>
    </source>
</evidence>
<feature type="compositionally biased region" description="Basic residues" evidence="1">
    <location>
        <begin position="345"/>
        <end position="355"/>
    </location>
</feature>
<reference evidence="2" key="2">
    <citation type="submission" date="2021-04" db="EMBL/GenBank/DDBJ databases">
        <authorList>
            <person name="Podell S."/>
        </authorList>
    </citation>
    <scope>NUCLEOTIDE SEQUENCE</scope>
    <source>
        <strain evidence="2">Hildebrandi</strain>
    </source>
</reference>
<feature type="compositionally biased region" description="Polar residues" evidence="1">
    <location>
        <begin position="415"/>
        <end position="428"/>
    </location>
</feature>
<feature type="region of interest" description="Disordered" evidence="1">
    <location>
        <begin position="380"/>
        <end position="449"/>
    </location>
</feature>
<feature type="region of interest" description="Disordered" evidence="1">
    <location>
        <begin position="342"/>
        <end position="361"/>
    </location>
</feature>
<feature type="region of interest" description="Disordered" evidence="1">
    <location>
        <begin position="537"/>
        <end position="587"/>
    </location>
</feature>
<feature type="region of interest" description="Disordered" evidence="1">
    <location>
        <begin position="70"/>
        <end position="128"/>
    </location>
</feature>
<feature type="compositionally biased region" description="Low complexity" evidence="1">
    <location>
        <begin position="690"/>
        <end position="707"/>
    </location>
</feature>
<feature type="region of interest" description="Disordered" evidence="1">
    <location>
        <begin position="833"/>
        <end position="852"/>
    </location>
</feature>
<accession>A0A9K3LKQ2</accession>
<dbReference type="Proteomes" id="UP000693970">
    <property type="component" value="Unassembled WGS sequence"/>
</dbReference>
<protein>
    <submittedName>
        <fullName evidence="2">Uncharacterized protein</fullName>
    </submittedName>
</protein>
<feature type="compositionally biased region" description="Polar residues" evidence="1">
    <location>
        <begin position="92"/>
        <end position="101"/>
    </location>
</feature>
<dbReference type="OrthoDB" id="48720at2759"/>
<feature type="compositionally biased region" description="Low complexity" evidence="1">
    <location>
        <begin position="430"/>
        <end position="446"/>
    </location>
</feature>
<organism evidence="2 3">
    <name type="scientific">Nitzschia inconspicua</name>
    <dbReference type="NCBI Taxonomy" id="303405"/>
    <lineage>
        <taxon>Eukaryota</taxon>
        <taxon>Sar</taxon>
        <taxon>Stramenopiles</taxon>
        <taxon>Ochrophyta</taxon>
        <taxon>Bacillariophyta</taxon>
        <taxon>Bacillariophyceae</taxon>
        <taxon>Bacillariophycidae</taxon>
        <taxon>Bacillariales</taxon>
        <taxon>Bacillariaceae</taxon>
        <taxon>Nitzschia</taxon>
    </lineage>
</organism>
<keyword evidence="3" id="KW-1185">Reference proteome</keyword>
<name>A0A9K3LKQ2_9STRA</name>
<evidence type="ECO:0000313" key="3">
    <source>
        <dbReference type="Proteomes" id="UP000693970"/>
    </source>
</evidence>
<feature type="compositionally biased region" description="Low complexity" evidence="1">
    <location>
        <begin position="566"/>
        <end position="586"/>
    </location>
</feature>
<proteinExistence type="predicted"/>
<reference evidence="2" key="1">
    <citation type="journal article" date="2021" name="Sci. Rep.">
        <title>Diploid genomic architecture of Nitzschia inconspicua, an elite biomass production diatom.</title>
        <authorList>
            <person name="Oliver A."/>
            <person name="Podell S."/>
            <person name="Pinowska A."/>
            <person name="Traller J.C."/>
            <person name="Smith S.R."/>
            <person name="McClure R."/>
            <person name="Beliaev A."/>
            <person name="Bohutskyi P."/>
            <person name="Hill E.A."/>
            <person name="Rabines A."/>
            <person name="Zheng H."/>
            <person name="Allen L.Z."/>
            <person name="Kuo A."/>
            <person name="Grigoriev I.V."/>
            <person name="Allen A.E."/>
            <person name="Hazlebeck D."/>
            <person name="Allen E.E."/>
        </authorList>
    </citation>
    <scope>NUCLEOTIDE SEQUENCE</scope>
    <source>
        <strain evidence="2">Hildebrandi</strain>
    </source>
</reference>
<feature type="region of interest" description="Disordered" evidence="1">
    <location>
        <begin position="654"/>
        <end position="714"/>
    </location>
</feature>
<gene>
    <name evidence="2" type="ORF">IV203_026783</name>
</gene>
<dbReference type="AlphaFoldDB" id="A0A9K3LKQ2"/>